<reference evidence="5" key="1">
    <citation type="journal article" date="2020" name="Nature">
        <title>Giant virus diversity and host interactions through global metagenomics.</title>
        <authorList>
            <person name="Schulz F."/>
            <person name="Roux S."/>
            <person name="Paez-Espino D."/>
            <person name="Jungbluth S."/>
            <person name="Walsh D.A."/>
            <person name="Denef V.J."/>
            <person name="McMahon K.D."/>
            <person name="Konstantinidis K.T."/>
            <person name="Eloe-Fadrosh E.A."/>
            <person name="Kyrpides N.C."/>
            <person name="Woyke T."/>
        </authorList>
    </citation>
    <scope>NUCLEOTIDE SEQUENCE</scope>
    <source>
        <strain evidence="5">GVMAG-M-3300024261-37</strain>
    </source>
</reference>
<evidence type="ECO:0000256" key="3">
    <source>
        <dbReference type="ARBA" id="ARBA00022840"/>
    </source>
</evidence>
<dbReference type="InterPro" id="IPR014819">
    <property type="entry name" value="PriCT_2"/>
</dbReference>
<dbReference type="Pfam" id="PF23162">
    <property type="entry name" value="AEP_C962R"/>
    <property type="match status" value="1"/>
</dbReference>
<dbReference type="InterPro" id="IPR014818">
    <property type="entry name" value="Phage/plasmid_primase_P4_C"/>
</dbReference>
<accession>A0A6C0ITJ2</accession>
<evidence type="ECO:0000256" key="2">
    <source>
        <dbReference type="ARBA" id="ARBA00022801"/>
    </source>
</evidence>
<proteinExistence type="predicted"/>
<name>A0A6C0ITJ2_9ZZZZ</name>
<dbReference type="GO" id="GO:0016817">
    <property type="term" value="F:hydrolase activity, acting on acid anhydrides"/>
    <property type="evidence" value="ECO:0007669"/>
    <property type="project" value="InterPro"/>
</dbReference>
<dbReference type="PANTHER" id="PTHR35372">
    <property type="entry name" value="ATP BINDING PROTEIN-RELATED"/>
    <property type="match status" value="1"/>
</dbReference>
<dbReference type="InterPro" id="IPR006500">
    <property type="entry name" value="Helicase_put_C_phage/plasmid"/>
</dbReference>
<dbReference type="PANTHER" id="PTHR35372:SF2">
    <property type="entry name" value="SF3 HELICASE DOMAIN-CONTAINING PROTEIN"/>
    <property type="match status" value="1"/>
</dbReference>
<dbReference type="PROSITE" id="PS51206">
    <property type="entry name" value="SF3_HELICASE_1"/>
    <property type="match status" value="1"/>
</dbReference>
<organism evidence="5">
    <name type="scientific">viral metagenome</name>
    <dbReference type="NCBI Taxonomy" id="1070528"/>
    <lineage>
        <taxon>unclassified sequences</taxon>
        <taxon>metagenomes</taxon>
        <taxon>organismal metagenomes</taxon>
    </lineage>
</organism>
<keyword evidence="1" id="KW-0547">Nucleotide-binding</keyword>
<dbReference type="InterPro" id="IPR027417">
    <property type="entry name" value="P-loop_NTPase"/>
</dbReference>
<feature type="domain" description="SF3 helicase" evidence="4">
    <location>
        <begin position="690"/>
        <end position="852"/>
    </location>
</feature>
<dbReference type="Pfam" id="PF08707">
    <property type="entry name" value="PriCT_2"/>
    <property type="match status" value="1"/>
</dbReference>
<dbReference type="AlphaFoldDB" id="A0A6C0ITJ2"/>
<sequence>MSTTNASKEASSKKLKTFNTLNDFLKTRSCQRHQGKKCTHTRIGSKELGIWGGAYVIDEPKQLKIFHKLYHDKVIKKNLPEYLTEIQDRDSGGPILIDLDFRYFDAKVRKHRQEHVEDIVEIYIEMLSKLISITDEVKKFNVYVFEKDEINKLSNQNTYKTSDGKIFTSKDGIHMMIGLNMKHDMQQLLRTMVVERLEDVLSDLRPELVNTAEDILDKGICTGETGWQVYGSKKPGGKPYKLTGIYKIIHEADYSIDSDATAEELQKFKDKARITELFIIRNNQHFKHVEIGETMKQEWEALQEESKKNTQKGLVQYVSVEEQDSQFELYLESNGLANIVNESELNKAIQAFIIDSGDDKLMNAHNYTMLLGDNYYKPYDKWLKVGMALQHTNNKLILTWIKFSSKSDTFDWDDCGSDIPNRWDHFRKNKSKTLTIGSIKFWAKSENPDEYNKIRKDTIDKYVRDTLFGSGTEYDLARLAHLMYKDRFACVSHKKSGEWWEFGKKSKNSRHIWCENDSGTSLRREISKTMSTLYISKEKEWMELMRVLMQTGTPEAAKQLDRVTNESTIFNQIAIQLRRTTHKQNIMKECKDEFRDEYLLEKLDSDPYKLAFNNGIYDFKGNPYEVQELHNNSYKNVTKYKGIFRSGCPEDYISISTKQDYIKIDYNNEEHVEIVREINSFMEQLFVDKNLRRYMWEHLATGVIGTNSNQTFNIYNGNGSNGKSVLVTFMKKVLGDYADIAVPITLIMGARTNIGVASPEIANLKGIRFACMQESTKGDRINDGVMKQLTGKDPLTGRKLFHDPITFYPQFTLVCCLNTMPTITSNDGGTWRRIRKVDFESKFIDVEAGQKVSGVEADKQFAMDKYLEEKFDTWAPYMLSLLITIAQRNMGLVYDCEKVKEASNSYRRNEDYLARFMADKIERIGDDKFKVLKSAVKTEFQQWWRVNQGTQRIPPMTELIGYCDREYERNTGTSPGRYYKGWKIIFDAYDDEEEDAEA</sequence>
<dbReference type="NCBIfam" id="TIGR01613">
    <property type="entry name" value="primase_Cterm"/>
    <property type="match status" value="1"/>
</dbReference>
<dbReference type="Gene3D" id="3.40.50.300">
    <property type="entry name" value="P-loop containing nucleotide triphosphate hydrolases"/>
    <property type="match status" value="1"/>
</dbReference>
<dbReference type="Pfam" id="PF08706">
    <property type="entry name" value="D5_N"/>
    <property type="match status" value="1"/>
</dbReference>
<evidence type="ECO:0000259" key="4">
    <source>
        <dbReference type="PROSITE" id="PS51206"/>
    </source>
</evidence>
<keyword evidence="2" id="KW-0378">Hydrolase</keyword>
<dbReference type="InterPro" id="IPR051620">
    <property type="entry name" value="ORF904-like_C"/>
</dbReference>
<dbReference type="InterPro" id="IPR056443">
    <property type="entry name" value="AEP_C962R"/>
</dbReference>
<protein>
    <recommendedName>
        <fullName evidence="4">SF3 helicase domain-containing protein</fullName>
    </recommendedName>
</protein>
<dbReference type="EMBL" id="MN740232">
    <property type="protein sequence ID" value="QHT94873.1"/>
    <property type="molecule type" value="Genomic_DNA"/>
</dbReference>
<evidence type="ECO:0000313" key="5">
    <source>
        <dbReference type="EMBL" id="QHT94873.1"/>
    </source>
</evidence>
<dbReference type="InterPro" id="IPR014015">
    <property type="entry name" value="Helicase_SF3_DNA-vir"/>
</dbReference>
<keyword evidence="3" id="KW-0067">ATP-binding</keyword>
<evidence type="ECO:0000256" key="1">
    <source>
        <dbReference type="ARBA" id="ARBA00022741"/>
    </source>
</evidence>
<dbReference type="GO" id="GO:0005524">
    <property type="term" value="F:ATP binding"/>
    <property type="evidence" value="ECO:0007669"/>
    <property type="project" value="UniProtKB-KW"/>
</dbReference>